<accession>M2Y0S3</accession>
<dbReference type="EMBL" id="KB454508">
    <property type="protein sequence ID" value="EME29528.1"/>
    <property type="molecule type" value="Genomic_DNA"/>
</dbReference>
<evidence type="ECO:0000313" key="2">
    <source>
        <dbReference type="Proteomes" id="UP000030680"/>
    </source>
</evidence>
<dbReference type="RefSeq" id="XP_005706048.1">
    <property type="nucleotide sequence ID" value="XM_005705991.1"/>
</dbReference>
<dbReference type="Proteomes" id="UP000030680">
    <property type="component" value="Unassembled WGS sequence"/>
</dbReference>
<protein>
    <submittedName>
        <fullName evidence="1">Uncharacterized protein</fullName>
    </submittedName>
</protein>
<proteinExistence type="predicted"/>
<keyword evidence="2" id="KW-1185">Reference proteome</keyword>
<organism evidence="1 2">
    <name type="scientific">Galdieria sulphuraria</name>
    <name type="common">Red alga</name>
    <dbReference type="NCBI Taxonomy" id="130081"/>
    <lineage>
        <taxon>Eukaryota</taxon>
        <taxon>Rhodophyta</taxon>
        <taxon>Bangiophyceae</taxon>
        <taxon>Galdieriales</taxon>
        <taxon>Galdieriaceae</taxon>
        <taxon>Galdieria</taxon>
    </lineage>
</organism>
<dbReference type="Gramene" id="EME29528">
    <property type="protein sequence ID" value="EME29528"/>
    <property type="gene ID" value="Gasu_31640"/>
</dbReference>
<gene>
    <name evidence="1" type="ORF">Gasu_31640</name>
</gene>
<reference evidence="2" key="1">
    <citation type="journal article" date="2013" name="Science">
        <title>Gene transfer from bacteria and archaea facilitated evolution of an extremophilic eukaryote.</title>
        <authorList>
            <person name="Schonknecht G."/>
            <person name="Chen W.H."/>
            <person name="Ternes C.M."/>
            <person name="Barbier G.G."/>
            <person name="Shrestha R.P."/>
            <person name="Stanke M."/>
            <person name="Brautigam A."/>
            <person name="Baker B.J."/>
            <person name="Banfield J.F."/>
            <person name="Garavito R.M."/>
            <person name="Carr K."/>
            <person name="Wilkerson C."/>
            <person name="Rensing S.A."/>
            <person name="Gagneul D."/>
            <person name="Dickenson N.E."/>
            <person name="Oesterhelt C."/>
            <person name="Lercher M.J."/>
            <person name="Weber A.P."/>
        </authorList>
    </citation>
    <scope>NUCLEOTIDE SEQUENCE [LARGE SCALE GENOMIC DNA]</scope>
    <source>
        <strain evidence="2">074W</strain>
    </source>
</reference>
<dbReference type="KEGG" id="gsl:Gasu_31640"/>
<dbReference type="GeneID" id="17088315"/>
<dbReference type="AlphaFoldDB" id="M2Y0S3"/>
<sequence>MMSPNTGILSFAPTNKRRSQQLEIVLQTSSYRTGDVHPVSIRSVGRKIESISRRRIRARRWSKTAQQSLFKFHTISEWFSEL</sequence>
<evidence type="ECO:0000313" key="1">
    <source>
        <dbReference type="EMBL" id="EME29528.1"/>
    </source>
</evidence>
<name>M2Y0S3_GALSU</name>